<organism evidence="6">
    <name type="scientific">marine metagenome</name>
    <dbReference type="NCBI Taxonomy" id="408172"/>
    <lineage>
        <taxon>unclassified sequences</taxon>
        <taxon>metagenomes</taxon>
        <taxon>ecological metagenomes</taxon>
    </lineage>
</organism>
<evidence type="ECO:0000256" key="5">
    <source>
        <dbReference type="SAM" id="MobiDB-lite"/>
    </source>
</evidence>
<dbReference type="Gene3D" id="3.40.50.10310">
    <property type="entry name" value="Creatininase"/>
    <property type="match status" value="1"/>
</dbReference>
<proteinExistence type="predicted"/>
<dbReference type="InterPro" id="IPR003785">
    <property type="entry name" value="Creatininase/forma_Hydrolase"/>
</dbReference>
<gene>
    <name evidence="6" type="ORF">METZ01_LOCUS24407</name>
</gene>
<dbReference type="PANTHER" id="PTHR35005:SF1">
    <property type="entry name" value="2-AMINO-5-FORMYLAMINO-6-RIBOSYLAMINOPYRIMIDIN-4(3H)-ONE 5'-MONOPHOSPHATE DEFORMYLASE"/>
    <property type="match status" value="1"/>
</dbReference>
<dbReference type="AlphaFoldDB" id="A0A381Q1R0"/>
<evidence type="ECO:0000256" key="1">
    <source>
        <dbReference type="ARBA" id="ARBA00001947"/>
    </source>
</evidence>
<keyword evidence="2" id="KW-0479">Metal-binding</keyword>
<sequence>MNDILQKAPLLLGLMLTASIAQSPNSVFIEDLTWIEVRDAIDQGRTTIIVPTGGTEQNGPHMVLGKHNYLVKYKAGEIANQLGDTLVAPVVAYVPEGDIDPPTSHMRFAGTISIPEDVFASVLEFTARSFKQHGFLDIAFIGDSGGNQATQKFVAEKLNEEWTETNVRVHHVSDFYPGRGDDWVISQNISAEDVGGHAGTHDTSSLLYLNPSMLRLNQMKPGRPGDGQGHTGNPAVSTPEFGERILNMQIEDAVGQITRERLAKR</sequence>
<dbReference type="EMBL" id="UINC01001126">
    <property type="protein sequence ID" value="SUZ71553.1"/>
    <property type="molecule type" value="Genomic_DNA"/>
</dbReference>
<dbReference type="GO" id="GO:0016811">
    <property type="term" value="F:hydrolase activity, acting on carbon-nitrogen (but not peptide) bonds, in linear amides"/>
    <property type="evidence" value="ECO:0007669"/>
    <property type="project" value="TreeGrafter"/>
</dbReference>
<dbReference type="InterPro" id="IPR024087">
    <property type="entry name" value="Creatininase-like_sf"/>
</dbReference>
<keyword evidence="3" id="KW-0378">Hydrolase</keyword>
<dbReference type="SUPFAM" id="SSF102215">
    <property type="entry name" value="Creatininase"/>
    <property type="match status" value="1"/>
</dbReference>
<evidence type="ECO:0000256" key="3">
    <source>
        <dbReference type="ARBA" id="ARBA00022801"/>
    </source>
</evidence>
<feature type="region of interest" description="Disordered" evidence="5">
    <location>
        <begin position="218"/>
        <end position="239"/>
    </location>
</feature>
<name>A0A381Q1R0_9ZZZZ</name>
<accession>A0A381Q1R0</accession>
<dbReference type="GO" id="GO:0046872">
    <property type="term" value="F:metal ion binding"/>
    <property type="evidence" value="ECO:0007669"/>
    <property type="project" value="UniProtKB-KW"/>
</dbReference>
<evidence type="ECO:0000313" key="6">
    <source>
        <dbReference type="EMBL" id="SUZ71553.1"/>
    </source>
</evidence>
<dbReference type="PANTHER" id="PTHR35005">
    <property type="entry name" value="3-DEHYDRO-SCYLLO-INOSOSE HYDROLASE"/>
    <property type="match status" value="1"/>
</dbReference>
<protein>
    <recommendedName>
        <fullName evidence="7">Creatininase</fullName>
    </recommendedName>
</protein>
<evidence type="ECO:0000256" key="4">
    <source>
        <dbReference type="ARBA" id="ARBA00022833"/>
    </source>
</evidence>
<evidence type="ECO:0000256" key="2">
    <source>
        <dbReference type="ARBA" id="ARBA00022723"/>
    </source>
</evidence>
<evidence type="ECO:0008006" key="7">
    <source>
        <dbReference type="Google" id="ProtNLM"/>
    </source>
</evidence>
<comment type="cofactor">
    <cofactor evidence="1">
        <name>Zn(2+)</name>
        <dbReference type="ChEBI" id="CHEBI:29105"/>
    </cofactor>
</comment>
<reference evidence="6" key="1">
    <citation type="submission" date="2018-05" db="EMBL/GenBank/DDBJ databases">
        <authorList>
            <person name="Lanie J.A."/>
            <person name="Ng W.-L."/>
            <person name="Kazmierczak K.M."/>
            <person name="Andrzejewski T.M."/>
            <person name="Davidsen T.M."/>
            <person name="Wayne K.J."/>
            <person name="Tettelin H."/>
            <person name="Glass J.I."/>
            <person name="Rusch D."/>
            <person name="Podicherti R."/>
            <person name="Tsui H.-C.T."/>
            <person name="Winkler M.E."/>
        </authorList>
    </citation>
    <scope>NUCLEOTIDE SEQUENCE</scope>
</reference>
<keyword evidence="4" id="KW-0862">Zinc</keyword>
<dbReference type="Pfam" id="PF02633">
    <property type="entry name" value="Creatininase"/>
    <property type="match status" value="1"/>
</dbReference>
<dbReference type="GO" id="GO:0009231">
    <property type="term" value="P:riboflavin biosynthetic process"/>
    <property type="evidence" value="ECO:0007669"/>
    <property type="project" value="TreeGrafter"/>
</dbReference>